<gene>
    <name evidence="2" type="ORF">HHI36_001970</name>
</gene>
<keyword evidence="3" id="KW-1185">Reference proteome</keyword>
<name>A0ABD2P9K4_9CUCU</name>
<reference evidence="2 3" key="1">
    <citation type="journal article" date="2021" name="BMC Biol.">
        <title>Horizontally acquired antibacterial genes associated with adaptive radiation of ladybird beetles.</title>
        <authorList>
            <person name="Li H.S."/>
            <person name="Tang X.F."/>
            <person name="Huang Y.H."/>
            <person name="Xu Z.Y."/>
            <person name="Chen M.L."/>
            <person name="Du X.Y."/>
            <person name="Qiu B.Y."/>
            <person name="Chen P.T."/>
            <person name="Zhang W."/>
            <person name="Slipinski A."/>
            <person name="Escalona H.E."/>
            <person name="Waterhouse R.M."/>
            <person name="Zwick A."/>
            <person name="Pang H."/>
        </authorList>
    </citation>
    <scope>NUCLEOTIDE SEQUENCE [LARGE SCALE GENOMIC DNA]</scope>
    <source>
        <strain evidence="2">SYSU2018</strain>
    </source>
</reference>
<feature type="region of interest" description="Disordered" evidence="1">
    <location>
        <begin position="150"/>
        <end position="173"/>
    </location>
</feature>
<evidence type="ECO:0000256" key="1">
    <source>
        <dbReference type="SAM" id="MobiDB-lite"/>
    </source>
</evidence>
<sequence>MALFALSVHIYLRYLQICNFKIMELKVYLVCMCLFVAAHASLIPTVEVLQGPGSKTTLLGPDGSALNAAAPGGTVVTGGAAGLVPAGPAVLGIGAPIAVRGPAGAIITSHSLAGPAVVPAIAAGGGIVTAPGISRGIAVGAVLGGDPDDNGHEGAYLGDVSDGLHDDGSYRGE</sequence>
<dbReference type="AlphaFoldDB" id="A0ABD2P9K4"/>
<evidence type="ECO:0000313" key="3">
    <source>
        <dbReference type="Proteomes" id="UP001516400"/>
    </source>
</evidence>
<dbReference type="Proteomes" id="UP001516400">
    <property type="component" value="Unassembled WGS sequence"/>
</dbReference>
<accession>A0ABD2P9K4</accession>
<organism evidence="2 3">
    <name type="scientific">Cryptolaemus montrouzieri</name>
    <dbReference type="NCBI Taxonomy" id="559131"/>
    <lineage>
        <taxon>Eukaryota</taxon>
        <taxon>Metazoa</taxon>
        <taxon>Ecdysozoa</taxon>
        <taxon>Arthropoda</taxon>
        <taxon>Hexapoda</taxon>
        <taxon>Insecta</taxon>
        <taxon>Pterygota</taxon>
        <taxon>Neoptera</taxon>
        <taxon>Endopterygota</taxon>
        <taxon>Coleoptera</taxon>
        <taxon>Polyphaga</taxon>
        <taxon>Cucujiformia</taxon>
        <taxon>Coccinelloidea</taxon>
        <taxon>Coccinellidae</taxon>
        <taxon>Scymninae</taxon>
        <taxon>Scymnini</taxon>
        <taxon>Cryptolaemus</taxon>
    </lineage>
</organism>
<evidence type="ECO:0000313" key="2">
    <source>
        <dbReference type="EMBL" id="KAL3287500.1"/>
    </source>
</evidence>
<dbReference type="EMBL" id="JABFTP020000185">
    <property type="protein sequence ID" value="KAL3287500.1"/>
    <property type="molecule type" value="Genomic_DNA"/>
</dbReference>
<feature type="compositionally biased region" description="Basic and acidic residues" evidence="1">
    <location>
        <begin position="162"/>
        <end position="173"/>
    </location>
</feature>
<protein>
    <submittedName>
        <fullName evidence="2">Uncharacterized protein</fullName>
    </submittedName>
</protein>
<comment type="caution">
    <text evidence="2">The sequence shown here is derived from an EMBL/GenBank/DDBJ whole genome shotgun (WGS) entry which is preliminary data.</text>
</comment>
<proteinExistence type="predicted"/>